<protein>
    <submittedName>
        <fullName evidence="2">Toxin-antitoxin system, antitoxin component, AbrB family protein</fullName>
    </submittedName>
</protein>
<dbReference type="SUPFAM" id="SSF89447">
    <property type="entry name" value="AbrB/MazE/MraZ-like"/>
    <property type="match status" value="1"/>
</dbReference>
<dbReference type="AlphaFoldDB" id="A0A132P183"/>
<evidence type="ECO:0000313" key="4">
    <source>
        <dbReference type="Proteomes" id="UP000469871"/>
    </source>
</evidence>
<reference evidence="1 4" key="2">
    <citation type="submission" date="2019-10" db="EMBL/GenBank/DDBJ databases">
        <title>Evolutionary dynamics of vancomycin-resistant Enterococcus faecium during gastrointestinal tract colonization and bloodstream infection in immunocompromised pediatric patients.</title>
        <authorList>
            <person name="Chilambi G.S."/>
            <person name="Nordstrom H.R."/>
            <person name="Evans D.R."/>
            <person name="Ferrolino J."/>
            <person name="Hayden R.T."/>
            <person name="Maron G.M."/>
            <person name="Vo A.N."/>
            <person name="Gilmore M.S."/>
            <person name="Wolf J."/>
            <person name="Rosch J.W."/>
            <person name="Van Tyne D."/>
        </authorList>
    </citation>
    <scope>NUCLEOTIDE SEQUENCE [LARGE SCALE GENOMIC DNA]</scope>
    <source>
        <strain evidence="1 4">VRECG27</strain>
    </source>
</reference>
<proteinExistence type="predicted"/>
<reference evidence="2 3" key="1">
    <citation type="submission" date="2016-01" db="EMBL/GenBank/DDBJ databases">
        <title>Molecular Mechanisms for transfer of large genomic segments between Enterococcus faecium strains.</title>
        <authorList>
            <person name="Garcia-Solache M.A."/>
            <person name="Lebreton F."/>
            <person name="Mclaughlin R.E."/>
            <person name="Whiteaker J.D."/>
            <person name="Gilmore M.S."/>
            <person name="Rice L.B."/>
        </authorList>
    </citation>
    <scope>NUCLEOTIDE SEQUENCE [LARGE SCALE GENOMIC DNA]</scope>
    <source>
        <strain evidence="2 3">D344RRF x C68</strain>
    </source>
</reference>
<sequence>MLVKEIEMKKWGNSQGIRFGKEELSVLGETNTENLKFEMVVTEGKIVLTPKNKKPETLDELFANYEGEPLGKEDKYEWGNMQGREII</sequence>
<dbReference type="EMBL" id="LRHK01000009">
    <property type="protein sequence ID" value="KWX16086.1"/>
    <property type="molecule type" value="Genomic_DNA"/>
</dbReference>
<dbReference type="Proteomes" id="UP000469871">
    <property type="component" value="Unassembled WGS sequence"/>
</dbReference>
<dbReference type="Proteomes" id="UP000070452">
    <property type="component" value="Unassembled WGS sequence"/>
</dbReference>
<organism evidence="2 3">
    <name type="scientific">Enterococcus faecium</name>
    <name type="common">Streptococcus faecium</name>
    <dbReference type="NCBI Taxonomy" id="1352"/>
    <lineage>
        <taxon>Bacteria</taxon>
        <taxon>Bacillati</taxon>
        <taxon>Bacillota</taxon>
        <taxon>Bacilli</taxon>
        <taxon>Lactobacillales</taxon>
        <taxon>Enterococcaceae</taxon>
        <taxon>Enterococcus</taxon>
    </lineage>
</organism>
<dbReference type="EMBL" id="WEFP01000003">
    <property type="protein sequence ID" value="KAB7572623.1"/>
    <property type="molecule type" value="Genomic_DNA"/>
</dbReference>
<evidence type="ECO:0000313" key="1">
    <source>
        <dbReference type="EMBL" id="KAB7572623.1"/>
    </source>
</evidence>
<evidence type="ECO:0000313" key="3">
    <source>
        <dbReference type="Proteomes" id="UP000070452"/>
    </source>
</evidence>
<gene>
    <name evidence="2" type="ORF">AWT83_16775</name>
    <name evidence="1" type="ORF">GBM73_14615</name>
</gene>
<dbReference type="Gene3D" id="2.10.260.10">
    <property type="match status" value="1"/>
</dbReference>
<dbReference type="InterPro" id="IPR037914">
    <property type="entry name" value="SpoVT-AbrB_sf"/>
</dbReference>
<comment type="caution">
    <text evidence="2">The sequence shown here is derived from an EMBL/GenBank/DDBJ whole genome shotgun (WGS) entry which is preliminary data.</text>
</comment>
<evidence type="ECO:0000313" key="2">
    <source>
        <dbReference type="EMBL" id="KWX16086.1"/>
    </source>
</evidence>
<accession>A0A132P183</accession>
<dbReference type="RefSeq" id="WP_002297500.1">
    <property type="nucleotide sequence ID" value="NZ_BTRP01000046.1"/>
</dbReference>
<name>A0A132P183_ENTFC</name>